<dbReference type="OrthoDB" id="79687at2759"/>
<organism evidence="3 4">
    <name type="scientific">Torulaspora globosa</name>
    <dbReference type="NCBI Taxonomy" id="48254"/>
    <lineage>
        <taxon>Eukaryota</taxon>
        <taxon>Fungi</taxon>
        <taxon>Dikarya</taxon>
        <taxon>Ascomycota</taxon>
        <taxon>Saccharomycotina</taxon>
        <taxon>Saccharomycetes</taxon>
        <taxon>Saccharomycetales</taxon>
        <taxon>Saccharomycetaceae</taxon>
        <taxon>Torulaspora</taxon>
    </lineage>
</organism>
<dbReference type="InterPro" id="IPR051177">
    <property type="entry name" value="CIK-Related_Protein"/>
</dbReference>
<dbReference type="SUPFAM" id="SSF48371">
    <property type="entry name" value="ARM repeat"/>
    <property type="match status" value="1"/>
</dbReference>
<dbReference type="InterPro" id="IPR016024">
    <property type="entry name" value="ARM-type_fold"/>
</dbReference>
<dbReference type="SUPFAM" id="SSF56112">
    <property type="entry name" value="Protein kinase-like (PK-like)"/>
    <property type="match status" value="1"/>
</dbReference>
<evidence type="ECO:0000259" key="2">
    <source>
        <dbReference type="PROSITE" id="PS50011"/>
    </source>
</evidence>
<dbReference type="RefSeq" id="XP_037137010.1">
    <property type="nucleotide sequence ID" value="XM_037281115.1"/>
</dbReference>
<accession>A0A7G3Z9Z9</accession>
<feature type="compositionally biased region" description="Basic and acidic residues" evidence="1">
    <location>
        <begin position="765"/>
        <end position="775"/>
    </location>
</feature>
<dbReference type="GeneID" id="59323432"/>
<dbReference type="SMART" id="SM00220">
    <property type="entry name" value="S_TKc"/>
    <property type="match status" value="1"/>
</dbReference>
<evidence type="ECO:0000313" key="3">
    <source>
        <dbReference type="EMBL" id="QLL30335.1"/>
    </source>
</evidence>
<dbReference type="AlphaFoldDB" id="A0A7G3Z9Z9"/>
<dbReference type="InterPro" id="IPR011009">
    <property type="entry name" value="Kinase-like_dom_sf"/>
</dbReference>
<dbReference type="Gene3D" id="3.30.200.20">
    <property type="entry name" value="Phosphorylase Kinase, domain 1"/>
    <property type="match status" value="1"/>
</dbReference>
<dbReference type="KEGG" id="tgb:HG536_0A01520"/>
<reference evidence="3 4" key="1">
    <citation type="submission" date="2020-06" db="EMBL/GenBank/DDBJ databases">
        <title>The yeast mating-type switching endonuclease HO is a domesticated member of an unorthodox homing genetic element family.</title>
        <authorList>
            <person name="Coughlan A.Y."/>
            <person name="Lombardi L."/>
            <person name="Braun-Galleani S."/>
            <person name="Martos A.R."/>
            <person name="Galeote V."/>
            <person name="Bigey F."/>
            <person name="Dequin S."/>
            <person name="Byrne K.P."/>
            <person name="Wolfe K.H."/>
        </authorList>
    </citation>
    <scope>NUCLEOTIDE SEQUENCE [LARGE SCALE GENOMIC DNA]</scope>
    <source>
        <strain evidence="3 4">CBS764</strain>
    </source>
</reference>
<dbReference type="PANTHER" id="PTHR12984:SF6">
    <property type="entry name" value="SCY1-LIKE PROTEIN 2"/>
    <property type="match status" value="1"/>
</dbReference>
<feature type="region of interest" description="Disordered" evidence="1">
    <location>
        <begin position="616"/>
        <end position="635"/>
    </location>
</feature>
<keyword evidence="4" id="KW-1185">Reference proteome</keyword>
<dbReference type="GO" id="GO:0004672">
    <property type="term" value="F:protein kinase activity"/>
    <property type="evidence" value="ECO:0007669"/>
    <property type="project" value="InterPro"/>
</dbReference>
<feature type="compositionally biased region" description="Polar residues" evidence="1">
    <location>
        <begin position="616"/>
        <end position="628"/>
    </location>
</feature>
<dbReference type="InterPro" id="IPR011989">
    <property type="entry name" value="ARM-like"/>
</dbReference>
<protein>
    <recommendedName>
        <fullName evidence="2">Protein kinase domain-containing protein</fullName>
    </recommendedName>
</protein>
<dbReference type="Gene3D" id="1.25.10.10">
    <property type="entry name" value="Leucine-rich Repeat Variant"/>
    <property type="match status" value="1"/>
</dbReference>
<evidence type="ECO:0000256" key="1">
    <source>
        <dbReference type="SAM" id="MobiDB-lite"/>
    </source>
</evidence>
<dbReference type="Gene3D" id="1.10.510.10">
    <property type="entry name" value="Transferase(Phosphotransferase) domain 1"/>
    <property type="match status" value="1"/>
</dbReference>
<dbReference type="GO" id="GO:0005524">
    <property type="term" value="F:ATP binding"/>
    <property type="evidence" value="ECO:0007669"/>
    <property type="project" value="InterPro"/>
</dbReference>
<feature type="domain" description="Protein kinase" evidence="2">
    <location>
        <begin position="34"/>
        <end position="324"/>
    </location>
</feature>
<feature type="compositionally biased region" description="Polar residues" evidence="1">
    <location>
        <begin position="724"/>
        <end position="733"/>
    </location>
</feature>
<proteinExistence type="predicted"/>
<evidence type="ECO:0000313" key="4">
    <source>
        <dbReference type="Proteomes" id="UP000515788"/>
    </source>
</evidence>
<feature type="region of interest" description="Disordered" evidence="1">
    <location>
        <begin position="664"/>
        <end position="781"/>
    </location>
</feature>
<dbReference type="CDD" id="cd14011">
    <property type="entry name" value="PK_SCY1_like"/>
    <property type="match status" value="1"/>
</dbReference>
<dbReference type="InterPro" id="IPR000719">
    <property type="entry name" value="Prot_kinase_dom"/>
</dbReference>
<name>A0A7G3Z9Z9_9SACH</name>
<dbReference type="Pfam" id="PF00069">
    <property type="entry name" value="Pkinase"/>
    <property type="match status" value="1"/>
</dbReference>
<dbReference type="EMBL" id="CP059246">
    <property type="protein sequence ID" value="QLL30335.1"/>
    <property type="molecule type" value="Genomic_DNA"/>
</dbReference>
<dbReference type="PROSITE" id="PS50011">
    <property type="entry name" value="PROTEIN_KINASE_DOM"/>
    <property type="match status" value="1"/>
</dbReference>
<gene>
    <name evidence="3" type="ORF">HG536_0A01520</name>
</gene>
<dbReference type="Proteomes" id="UP000515788">
    <property type="component" value="Chromosome 1"/>
</dbReference>
<dbReference type="PANTHER" id="PTHR12984">
    <property type="entry name" value="SCY1-RELATED S/T PROTEIN KINASE-LIKE"/>
    <property type="match status" value="1"/>
</dbReference>
<sequence length="781" mass="88350">MFWSAKTGITSKYSFSSSPTFTCEPWNIYMGRLKSSNSASGAPSKVSIFVFDKRQFENHLLNYGIIKSRSSSHDKTLLQDAYEVLRRQVSNLSKLKHPNILAVIEPLEEHSKNFMFVTEYVTGSVESVFGHGNEETSFLQQHDKEEVIIQRGLLETVQALDFIHNRAISVHLDIQPRSILINENSDWKVSGLGHLIKLPHGTSSSEYFIDQYDPRIPSFLHLQLNYTAPEIVLENTVSFKSDFFSLGLLIYMLYTGKDMLSTENSTSQYRAEYTRFERKLATMSWENMFNKLPVSLRPCMPRLMNRDIYSRYDNINEFLDSEFFQDPLIKTLSFLDDLPTKTNDEKVVFLNGLEELLPKFPVTLLQRKFLTVLLEGLAQQCKDKEPNGPCISKEVEIIIRIGSTVSQLTFQEKIYPALTKKSDFPIILHNATMALIKNLSTIRQKVKKEDFLEIILKPLLTFTFHDMQGEQSLAAQESLLGDLNIVADLFDFVTMKNFLMPLISHLFTKTTSLMVKVSSISCLRELIEKELVDSDLICDEVLPLFKSMKTRDPRILMQSLTLFEMVPKVIKSDGTLVEQLLPLLWNYSMSQTLDKAQYSRYTVVINRLSHTIQKTHSNTLQDPTSSSHDAAGTKDFDNLIKPVSVKREDPETKAAKSIAVPAIVPKKKSGARKPSILTPRPAQPSKNAPRPRILPLKPRQQEADADDFDDFVSATSSPAPPTANHGSASTTPSHGHPRIIMESKLHTPMSNLPPGFSVSLQPSRKPFDTATRSEDSSASLI</sequence>